<sequence>MNRRSLLALIVSAPLLLGQASASTAEAQARLKTAVDEVLSVSNRVSSRSALAESARPVLQKHISFETMTRRAVGVGWRQFSAAQQQKATQLFTTLVIRTYSNKFTPGEKASVDFQSAVAPAAGRVDVPTTLVYKGSRYSVTYRMEQVGGGWRIVDVVIEGVSMVANYRTQLDATFKKGGAAAVITSLEQSVSRPQ</sequence>
<dbReference type="Proteomes" id="UP000534294">
    <property type="component" value="Unassembled WGS sequence"/>
</dbReference>
<dbReference type="InterPro" id="IPR042245">
    <property type="entry name" value="Tgt2/MlaC_sf"/>
</dbReference>
<dbReference type="Pfam" id="PF05494">
    <property type="entry name" value="MlaC"/>
    <property type="match status" value="1"/>
</dbReference>
<dbReference type="PANTHER" id="PTHR36573:SF1">
    <property type="entry name" value="INTERMEMBRANE PHOSPHOLIPID TRANSPORT SYSTEM BINDING PROTEIN MLAC"/>
    <property type="match status" value="1"/>
</dbReference>
<keyword evidence="3" id="KW-1185">Reference proteome</keyword>
<feature type="signal peptide" evidence="1">
    <location>
        <begin position="1"/>
        <end position="22"/>
    </location>
</feature>
<dbReference type="Gene3D" id="3.10.450.710">
    <property type="entry name" value="Tgt2/MlaC"/>
    <property type="match status" value="1"/>
</dbReference>
<evidence type="ECO:0000256" key="1">
    <source>
        <dbReference type="SAM" id="SignalP"/>
    </source>
</evidence>
<evidence type="ECO:0000313" key="3">
    <source>
        <dbReference type="Proteomes" id="UP000534294"/>
    </source>
</evidence>
<comment type="caution">
    <text evidence="2">The sequence shown here is derived from an EMBL/GenBank/DDBJ whole genome shotgun (WGS) entry which is preliminary data.</text>
</comment>
<dbReference type="EMBL" id="JACHIF010000002">
    <property type="protein sequence ID" value="MBB5036908.1"/>
    <property type="molecule type" value="Genomic_DNA"/>
</dbReference>
<reference evidence="2 3" key="1">
    <citation type="submission" date="2020-08" db="EMBL/GenBank/DDBJ databases">
        <title>Genomic Encyclopedia of Type Strains, Phase IV (KMG-IV): sequencing the most valuable type-strain genomes for metagenomic binning, comparative biology and taxonomic classification.</title>
        <authorList>
            <person name="Goeker M."/>
        </authorList>
    </citation>
    <scope>NUCLEOTIDE SEQUENCE [LARGE SCALE GENOMIC DNA]</scope>
    <source>
        <strain evidence="2 3">DSM 12251</strain>
    </source>
</reference>
<keyword evidence="1" id="KW-0732">Signal</keyword>
<accession>A0A7W7YIM9</accession>
<proteinExistence type="predicted"/>
<dbReference type="RefSeq" id="WP_184206282.1">
    <property type="nucleotide sequence ID" value="NZ_JACHIF010000002.1"/>
</dbReference>
<feature type="chain" id="PRO_5031335316" evidence="1">
    <location>
        <begin position="23"/>
        <end position="195"/>
    </location>
</feature>
<dbReference type="InterPro" id="IPR008869">
    <property type="entry name" value="MlaC/ttg2D"/>
</dbReference>
<name>A0A7W7YIM9_9BACT</name>
<evidence type="ECO:0000313" key="2">
    <source>
        <dbReference type="EMBL" id="MBB5036908.1"/>
    </source>
</evidence>
<organism evidence="2 3">
    <name type="scientific">Prosthecobacter dejongeii</name>
    <dbReference type="NCBI Taxonomy" id="48465"/>
    <lineage>
        <taxon>Bacteria</taxon>
        <taxon>Pseudomonadati</taxon>
        <taxon>Verrucomicrobiota</taxon>
        <taxon>Verrucomicrobiia</taxon>
        <taxon>Verrucomicrobiales</taxon>
        <taxon>Verrucomicrobiaceae</taxon>
        <taxon>Prosthecobacter</taxon>
    </lineage>
</organism>
<dbReference type="PANTHER" id="PTHR36573">
    <property type="entry name" value="INTERMEMBRANE PHOSPHOLIPID TRANSPORT SYSTEM BINDING PROTEIN MLAC"/>
    <property type="match status" value="1"/>
</dbReference>
<gene>
    <name evidence="2" type="ORF">HNQ64_001150</name>
</gene>
<dbReference type="AlphaFoldDB" id="A0A7W7YIM9"/>
<protein>
    <submittedName>
        <fullName evidence="2">Phospholipid transport system substrate-binding protein</fullName>
    </submittedName>
</protein>